<organism evidence="2 3">
    <name type="scientific">Candidatus Scalindua rubra</name>
    <dbReference type="NCBI Taxonomy" id="1872076"/>
    <lineage>
        <taxon>Bacteria</taxon>
        <taxon>Pseudomonadati</taxon>
        <taxon>Planctomycetota</taxon>
        <taxon>Candidatus Brocadiia</taxon>
        <taxon>Candidatus Brocadiales</taxon>
        <taxon>Candidatus Scalinduaceae</taxon>
        <taxon>Candidatus Scalindua</taxon>
    </lineage>
</organism>
<evidence type="ECO:0000313" key="3">
    <source>
        <dbReference type="Proteomes" id="UP000094056"/>
    </source>
</evidence>
<accession>A0A1E3XCV2</accession>
<name>A0A1E3XCV2_9BACT</name>
<feature type="domain" description="Helix-turn-helix type 11" evidence="1">
    <location>
        <begin position="13"/>
        <end position="57"/>
    </location>
</feature>
<reference evidence="2 3" key="1">
    <citation type="submission" date="2016-07" db="EMBL/GenBank/DDBJ databases">
        <title>Draft genome of Scalindua rubra, obtained from a brine-seawater interface in the Red Sea, sheds light on salt adaptation in anammox bacteria.</title>
        <authorList>
            <person name="Speth D.R."/>
            <person name="Lagkouvardos I."/>
            <person name="Wang Y."/>
            <person name="Qian P.-Y."/>
            <person name="Dutilh B.E."/>
            <person name="Jetten M.S."/>
        </authorList>
    </citation>
    <scope>NUCLEOTIDE SEQUENCE [LARGE SCALE GENOMIC DNA]</scope>
    <source>
        <strain evidence="2">BSI-1</strain>
    </source>
</reference>
<dbReference type="Proteomes" id="UP000094056">
    <property type="component" value="Unassembled WGS sequence"/>
</dbReference>
<dbReference type="Gene3D" id="1.10.10.10">
    <property type="entry name" value="Winged helix-like DNA-binding domain superfamily/Winged helix DNA-binding domain"/>
    <property type="match status" value="1"/>
</dbReference>
<dbReference type="Pfam" id="PF08279">
    <property type="entry name" value="HTH_11"/>
    <property type="match status" value="1"/>
</dbReference>
<dbReference type="InterPro" id="IPR036388">
    <property type="entry name" value="WH-like_DNA-bd_sf"/>
</dbReference>
<protein>
    <submittedName>
        <fullName evidence="2">HTH domain protein</fullName>
    </submittedName>
</protein>
<dbReference type="InterPro" id="IPR036390">
    <property type="entry name" value="WH_DNA-bd_sf"/>
</dbReference>
<dbReference type="EMBL" id="MAYW01000027">
    <property type="protein sequence ID" value="ODS33477.1"/>
    <property type="molecule type" value="Genomic_DNA"/>
</dbReference>
<sequence length="113" mass="13141">MIKLKKKTTEERVLRLIETERVNTFRLAQSLGVSTPTVLRIIKKLRSQGINICSVREGNSWFYEVRKSKKTTYVKAVDKDPIWQLQGLISSGVKDASIKHDTYIYRTKKKKVK</sequence>
<dbReference type="InterPro" id="IPR013196">
    <property type="entry name" value="HTH_11"/>
</dbReference>
<comment type="caution">
    <text evidence="2">The sequence shown here is derived from an EMBL/GenBank/DDBJ whole genome shotgun (WGS) entry which is preliminary data.</text>
</comment>
<evidence type="ECO:0000259" key="1">
    <source>
        <dbReference type="Pfam" id="PF08279"/>
    </source>
</evidence>
<gene>
    <name evidence="2" type="ORF">SCARUB_01385</name>
</gene>
<evidence type="ECO:0000313" key="2">
    <source>
        <dbReference type="EMBL" id="ODS33477.1"/>
    </source>
</evidence>
<proteinExistence type="predicted"/>
<dbReference type="AlphaFoldDB" id="A0A1E3XCV2"/>
<dbReference type="SUPFAM" id="SSF46785">
    <property type="entry name" value="Winged helix' DNA-binding domain"/>
    <property type="match status" value="1"/>
</dbReference>